<dbReference type="CDD" id="cd06530">
    <property type="entry name" value="S26_SPase_I"/>
    <property type="match status" value="1"/>
</dbReference>
<dbReference type="GO" id="GO:0009003">
    <property type="term" value="F:signal peptidase activity"/>
    <property type="evidence" value="ECO:0007669"/>
    <property type="project" value="UniProtKB-EC"/>
</dbReference>
<evidence type="ECO:0000256" key="5">
    <source>
        <dbReference type="NCBIfam" id="TIGR02228"/>
    </source>
</evidence>
<dbReference type="Gene3D" id="2.10.109.10">
    <property type="entry name" value="Umud Fragment, subunit A"/>
    <property type="match status" value="1"/>
</dbReference>
<keyword evidence="4 6" id="KW-0472">Membrane</keyword>
<comment type="subcellular location">
    <subcellularLocation>
        <location evidence="1">Membrane</location>
    </subcellularLocation>
</comment>
<dbReference type="SUPFAM" id="SSF51306">
    <property type="entry name" value="LexA/Signal peptidase"/>
    <property type="match status" value="1"/>
</dbReference>
<dbReference type="Proteomes" id="UP001612915">
    <property type="component" value="Unassembled WGS sequence"/>
</dbReference>
<evidence type="ECO:0000256" key="3">
    <source>
        <dbReference type="ARBA" id="ARBA00022989"/>
    </source>
</evidence>
<keyword evidence="2 6" id="KW-0812">Transmembrane</keyword>
<feature type="transmembrane region" description="Helical" evidence="6">
    <location>
        <begin position="12"/>
        <end position="31"/>
    </location>
</feature>
<evidence type="ECO:0000256" key="1">
    <source>
        <dbReference type="ARBA" id="ARBA00004370"/>
    </source>
</evidence>
<evidence type="ECO:0000256" key="4">
    <source>
        <dbReference type="ARBA" id="ARBA00023136"/>
    </source>
</evidence>
<name>A0ABW8APB4_9ACTN</name>
<evidence type="ECO:0000256" key="2">
    <source>
        <dbReference type="ARBA" id="ARBA00022692"/>
    </source>
</evidence>
<keyword evidence="3 6" id="KW-1133">Transmembrane helix</keyword>
<organism evidence="7 8">
    <name type="scientific">Spongisporangium articulatum</name>
    <dbReference type="NCBI Taxonomy" id="3362603"/>
    <lineage>
        <taxon>Bacteria</taxon>
        <taxon>Bacillati</taxon>
        <taxon>Actinomycetota</taxon>
        <taxon>Actinomycetes</taxon>
        <taxon>Kineosporiales</taxon>
        <taxon>Kineosporiaceae</taxon>
        <taxon>Spongisporangium</taxon>
    </lineage>
</organism>
<proteinExistence type="predicted"/>
<evidence type="ECO:0000313" key="7">
    <source>
        <dbReference type="EMBL" id="MFI7587462.1"/>
    </source>
</evidence>
<keyword evidence="7" id="KW-0378">Hydrolase</keyword>
<gene>
    <name evidence="7" type="ORF">ACIB24_10360</name>
</gene>
<protein>
    <recommendedName>
        <fullName evidence="5">Signal peptidase I</fullName>
        <ecNumber evidence="5">3.4.21.89</ecNumber>
    </recommendedName>
</protein>
<dbReference type="EMBL" id="JBITLV010000003">
    <property type="protein sequence ID" value="MFI7587462.1"/>
    <property type="molecule type" value="Genomic_DNA"/>
</dbReference>
<dbReference type="PANTHER" id="PTHR10806">
    <property type="entry name" value="SIGNAL PEPTIDASE COMPLEX CATALYTIC SUBUNIT SEC11"/>
    <property type="match status" value="1"/>
</dbReference>
<sequence>MRDVRVVADRASTVALGLALLLLGGLLFAGLDGVRPLVIRSGSMTPTIGVGDVVLSRSVPAVSIRAGQVVTFHDPSRHGELVTHRVRAVSYTPSQVDVETRGDANQVSEKWSVPIGGSVGREVFVVPKVGLVVPFAQSPWTRMAVVVLVCGCLGSVLLRKIWAEA</sequence>
<evidence type="ECO:0000256" key="6">
    <source>
        <dbReference type="SAM" id="Phobius"/>
    </source>
</evidence>
<dbReference type="PANTHER" id="PTHR10806:SF6">
    <property type="entry name" value="SIGNAL PEPTIDASE COMPLEX CATALYTIC SUBUNIT SEC11"/>
    <property type="match status" value="1"/>
</dbReference>
<accession>A0ABW8APB4</accession>
<reference evidence="7 8" key="1">
    <citation type="submission" date="2024-10" db="EMBL/GenBank/DDBJ databases">
        <title>The Natural Products Discovery Center: Release of the First 8490 Sequenced Strains for Exploring Actinobacteria Biosynthetic Diversity.</title>
        <authorList>
            <person name="Kalkreuter E."/>
            <person name="Kautsar S.A."/>
            <person name="Yang D."/>
            <person name="Bader C.D."/>
            <person name="Teijaro C.N."/>
            <person name="Fluegel L."/>
            <person name="Davis C.M."/>
            <person name="Simpson J.R."/>
            <person name="Lauterbach L."/>
            <person name="Steele A.D."/>
            <person name="Gui C."/>
            <person name="Meng S."/>
            <person name="Li G."/>
            <person name="Viehrig K."/>
            <person name="Ye F."/>
            <person name="Su P."/>
            <person name="Kiefer A.F."/>
            <person name="Nichols A."/>
            <person name="Cepeda A.J."/>
            <person name="Yan W."/>
            <person name="Fan B."/>
            <person name="Jiang Y."/>
            <person name="Adhikari A."/>
            <person name="Zheng C.-J."/>
            <person name="Schuster L."/>
            <person name="Cowan T.M."/>
            <person name="Smanski M.J."/>
            <person name="Chevrette M.G."/>
            <person name="De Carvalho L.P.S."/>
            <person name="Shen B."/>
        </authorList>
    </citation>
    <scope>NUCLEOTIDE SEQUENCE [LARGE SCALE GENOMIC DNA]</scope>
    <source>
        <strain evidence="7 8">NPDC049639</strain>
    </source>
</reference>
<dbReference type="RefSeq" id="WP_398279197.1">
    <property type="nucleotide sequence ID" value="NZ_JBITLV010000003.1"/>
</dbReference>
<dbReference type="NCBIfam" id="TIGR02228">
    <property type="entry name" value="sigpep_I_arch"/>
    <property type="match status" value="1"/>
</dbReference>
<dbReference type="InterPro" id="IPR019533">
    <property type="entry name" value="Peptidase_S26"/>
</dbReference>
<dbReference type="EC" id="3.4.21.89" evidence="5"/>
<keyword evidence="8" id="KW-1185">Reference proteome</keyword>
<evidence type="ECO:0000313" key="8">
    <source>
        <dbReference type="Proteomes" id="UP001612915"/>
    </source>
</evidence>
<dbReference type="InterPro" id="IPR036286">
    <property type="entry name" value="LexA/Signal_pep-like_sf"/>
</dbReference>
<dbReference type="InterPro" id="IPR001733">
    <property type="entry name" value="Peptidase_S26B"/>
</dbReference>
<comment type="caution">
    <text evidence="7">The sequence shown here is derived from an EMBL/GenBank/DDBJ whole genome shotgun (WGS) entry which is preliminary data.</text>
</comment>